<gene>
    <name evidence="3" type="ORF">GTK07_15915</name>
</gene>
<evidence type="ECO:0000256" key="2">
    <source>
        <dbReference type="SAM" id="SignalP"/>
    </source>
</evidence>
<dbReference type="AlphaFoldDB" id="A0A6I5KV96"/>
<dbReference type="Proteomes" id="UP000468707">
    <property type="component" value="Unassembled WGS sequence"/>
</dbReference>
<proteinExistence type="predicted"/>
<reference evidence="3 4" key="1">
    <citation type="submission" date="2020-01" db="EMBL/GenBank/DDBJ databases">
        <title>Muricauda sediminis sp.nov. 40Bstr401.</title>
        <authorList>
            <person name="Xue Z."/>
            <person name="Zhu S."/>
            <person name="Ren N."/>
            <person name="Chen T."/>
            <person name="Chen X."/>
            <person name="Chen J."/>
            <person name="Yang J."/>
        </authorList>
    </citation>
    <scope>NUCLEOTIDE SEQUENCE [LARGE SCALE GENOMIC DNA]</scope>
    <source>
        <strain evidence="3 4">40Bstr401</strain>
    </source>
</reference>
<keyword evidence="4" id="KW-1185">Reference proteome</keyword>
<accession>A0A6I5KV96</accession>
<evidence type="ECO:0008006" key="5">
    <source>
        <dbReference type="Google" id="ProtNLM"/>
    </source>
</evidence>
<protein>
    <recommendedName>
        <fullName evidence="5">Lipoprotein</fullName>
    </recommendedName>
</protein>
<dbReference type="PROSITE" id="PS51257">
    <property type="entry name" value="PROKAR_LIPOPROTEIN"/>
    <property type="match status" value="1"/>
</dbReference>
<evidence type="ECO:0000313" key="4">
    <source>
        <dbReference type="Proteomes" id="UP000468707"/>
    </source>
</evidence>
<organism evidence="3 4">
    <name type="scientific">Flagellimonas sediminis</name>
    <dbReference type="NCBI Taxonomy" id="2696468"/>
    <lineage>
        <taxon>Bacteria</taxon>
        <taxon>Pseudomonadati</taxon>
        <taxon>Bacteroidota</taxon>
        <taxon>Flavobacteriia</taxon>
        <taxon>Flavobacteriales</taxon>
        <taxon>Flavobacteriaceae</taxon>
        <taxon>Flagellimonas</taxon>
    </lineage>
</organism>
<evidence type="ECO:0000313" key="3">
    <source>
        <dbReference type="EMBL" id="NDV44816.1"/>
    </source>
</evidence>
<feature type="chain" id="PRO_5026082927" description="Lipoprotein" evidence="2">
    <location>
        <begin position="26"/>
        <end position="216"/>
    </location>
</feature>
<name>A0A6I5KV96_9FLAO</name>
<feature type="region of interest" description="Disordered" evidence="1">
    <location>
        <begin position="26"/>
        <end position="49"/>
    </location>
</feature>
<sequence>MKKISFIFVFTLSILWMSCKNNSEAQNIETEQPKTENSNPAASPSETMMGSVNDLKANAEILRKTTPITKEVFKEWLPDELLGMQRTGYTLGTMVMGEIASMEAHYTSPDNVRKLKVELMDCAGEMGASVAMAAQATLAMDYEEESETKSERTITKNGVRAVEKYNKKKGTTVVESLFGNRFYIKVTGEKMEPDDVWEALTALQVEKLFQSTNGNQ</sequence>
<dbReference type="EMBL" id="JAAAMI010000009">
    <property type="protein sequence ID" value="NDV44816.1"/>
    <property type="molecule type" value="Genomic_DNA"/>
</dbReference>
<evidence type="ECO:0000256" key="1">
    <source>
        <dbReference type="SAM" id="MobiDB-lite"/>
    </source>
</evidence>
<dbReference type="RefSeq" id="WP_163636238.1">
    <property type="nucleotide sequence ID" value="NZ_JAAAMI010000009.1"/>
</dbReference>
<feature type="signal peptide" evidence="2">
    <location>
        <begin position="1"/>
        <end position="25"/>
    </location>
</feature>
<comment type="caution">
    <text evidence="3">The sequence shown here is derived from an EMBL/GenBank/DDBJ whole genome shotgun (WGS) entry which is preliminary data.</text>
</comment>
<keyword evidence="2" id="KW-0732">Signal</keyword>